<evidence type="ECO:0000256" key="1">
    <source>
        <dbReference type="ARBA" id="ARBA00000707"/>
    </source>
</evidence>
<comment type="caution">
    <text evidence="7">The sequence shown here is derived from an EMBL/GenBank/DDBJ whole genome shotgun (WGS) entry which is preliminary data.</text>
</comment>
<evidence type="ECO:0000256" key="4">
    <source>
        <dbReference type="RuleBase" id="RU367139"/>
    </source>
</evidence>
<dbReference type="Proteomes" id="UP001266305">
    <property type="component" value="Unassembled WGS sequence"/>
</dbReference>
<gene>
    <name evidence="7" type="primary">MINDY2_1</name>
    <name evidence="7" type="ORF">P7K49_016960</name>
</gene>
<feature type="domain" description="MINDY deubiquitinase" evidence="6">
    <location>
        <begin position="240"/>
        <end position="281"/>
    </location>
</feature>
<proteinExistence type="inferred from homology"/>
<dbReference type="PANTHER" id="PTHR18063:SF8">
    <property type="entry name" value="UBIQUITIN CARBOXYL-TERMINAL HYDROLASE MINDY-2"/>
    <property type="match status" value="1"/>
</dbReference>
<evidence type="ECO:0000256" key="5">
    <source>
        <dbReference type="SAM" id="MobiDB-lite"/>
    </source>
</evidence>
<evidence type="ECO:0000256" key="2">
    <source>
        <dbReference type="ARBA" id="ARBA00006616"/>
    </source>
</evidence>
<feature type="compositionally biased region" description="Polar residues" evidence="5">
    <location>
        <begin position="172"/>
        <end position="191"/>
    </location>
</feature>
<dbReference type="EC" id="3.4.19.12" evidence="4"/>
<dbReference type="Pfam" id="PF04424">
    <property type="entry name" value="MINDY_DUB"/>
    <property type="match status" value="1"/>
</dbReference>
<name>A0ABQ9V275_SAGOE</name>
<sequence length="314" mass="31938">MESSPESLQPLEHGVAARPASGIGSSQEGLQETRLAAGDGPGVWAAESGGGNGQGAAAARRSLPDSASPPGSPAVPGPCSSAPGLDLKDGALESPAAAEVPLRGQYKVTASPETAEAGVGHELGPAGDAGVRPDLASTCQAEVTAAGSEEPSSAGGLSSSCSDPSPAGESPSLDSLESFSNLHSFPSSCEFNSEEGAENRVPEEEEEGAAVLPGAVPLGKEEETAQVLAASKERFPGQSVYHIKWIQWKEENTPIITQNENGPCPLLAILNVLLLAWKVHTTYSFWGGGKRGEGAAACQVMASFLSSFIIPLLT</sequence>
<evidence type="ECO:0000256" key="3">
    <source>
        <dbReference type="ARBA" id="ARBA00022807"/>
    </source>
</evidence>
<evidence type="ECO:0000259" key="6">
    <source>
        <dbReference type="Pfam" id="PF04424"/>
    </source>
</evidence>
<evidence type="ECO:0000313" key="7">
    <source>
        <dbReference type="EMBL" id="KAK2103104.1"/>
    </source>
</evidence>
<keyword evidence="4" id="KW-0645">Protease</keyword>
<organism evidence="7 8">
    <name type="scientific">Saguinus oedipus</name>
    <name type="common">Cotton-top tamarin</name>
    <name type="synonym">Oedipomidas oedipus</name>
    <dbReference type="NCBI Taxonomy" id="9490"/>
    <lineage>
        <taxon>Eukaryota</taxon>
        <taxon>Metazoa</taxon>
        <taxon>Chordata</taxon>
        <taxon>Craniata</taxon>
        <taxon>Vertebrata</taxon>
        <taxon>Euteleostomi</taxon>
        <taxon>Mammalia</taxon>
        <taxon>Eutheria</taxon>
        <taxon>Euarchontoglires</taxon>
        <taxon>Primates</taxon>
        <taxon>Haplorrhini</taxon>
        <taxon>Platyrrhini</taxon>
        <taxon>Cebidae</taxon>
        <taxon>Callitrichinae</taxon>
        <taxon>Saguinus</taxon>
    </lineage>
</organism>
<dbReference type="GO" id="GO:0016787">
    <property type="term" value="F:hydrolase activity"/>
    <property type="evidence" value="ECO:0007669"/>
    <property type="project" value="UniProtKB-KW"/>
</dbReference>
<keyword evidence="4 7" id="KW-0378">Hydrolase</keyword>
<dbReference type="InterPro" id="IPR007518">
    <property type="entry name" value="MINDY"/>
</dbReference>
<feature type="compositionally biased region" description="Low complexity" evidence="5">
    <location>
        <begin position="55"/>
        <end position="69"/>
    </location>
</feature>
<keyword evidence="4" id="KW-0833">Ubl conjugation pathway</keyword>
<dbReference type="EMBL" id="JASSZA010000008">
    <property type="protein sequence ID" value="KAK2103104.1"/>
    <property type="molecule type" value="Genomic_DNA"/>
</dbReference>
<comment type="catalytic activity">
    <reaction evidence="1 4">
        <text>Thiol-dependent hydrolysis of ester, thioester, amide, peptide and isopeptide bonds formed by the C-terminal Gly of ubiquitin (a 76-residue protein attached to proteins as an intracellular targeting signal).</text>
        <dbReference type="EC" id="3.4.19.12"/>
    </reaction>
</comment>
<dbReference type="InterPro" id="IPR033979">
    <property type="entry name" value="MINDY_domain"/>
</dbReference>
<feature type="compositionally biased region" description="Low complexity" evidence="5">
    <location>
        <begin position="145"/>
        <end position="170"/>
    </location>
</feature>
<reference evidence="7 8" key="1">
    <citation type="submission" date="2023-05" db="EMBL/GenBank/DDBJ databases">
        <title>B98-5 Cell Line De Novo Hybrid Assembly: An Optical Mapping Approach.</title>
        <authorList>
            <person name="Kananen K."/>
            <person name="Auerbach J.A."/>
            <person name="Kautto E."/>
            <person name="Blachly J.S."/>
        </authorList>
    </citation>
    <scope>NUCLEOTIDE SEQUENCE [LARGE SCALE GENOMIC DNA]</scope>
    <source>
        <strain evidence="7">B95-8</strain>
        <tissue evidence="7">Cell line</tissue>
    </source>
</reference>
<feature type="region of interest" description="Disordered" evidence="5">
    <location>
        <begin position="1"/>
        <end position="208"/>
    </location>
</feature>
<comment type="similarity">
    <text evidence="2 4">Belongs to the MINDY deubiquitinase family. FAM63 subfamily.</text>
</comment>
<accession>A0ABQ9V275</accession>
<comment type="function">
    <text evidence="4">Hydrolase that can specifically remove 'Lys-48'-linked conjugated ubiquitin from proteins. Has exodeubiquitinase activity and has a preference for long polyubiquitin chains. May play a regulatory role at the level of protein turnover.</text>
</comment>
<keyword evidence="8" id="KW-1185">Reference proteome</keyword>
<evidence type="ECO:0000313" key="8">
    <source>
        <dbReference type="Proteomes" id="UP001266305"/>
    </source>
</evidence>
<dbReference type="PANTHER" id="PTHR18063">
    <property type="entry name" value="NF-E2 INDUCIBLE PROTEIN"/>
    <property type="match status" value="1"/>
</dbReference>
<protein>
    <recommendedName>
        <fullName evidence="4">Ubiquitin carboxyl-terminal hydrolase</fullName>
        <ecNumber evidence="4">3.4.19.12</ecNumber>
    </recommendedName>
</protein>
<keyword evidence="3 4" id="KW-0788">Thiol protease</keyword>